<comment type="subunit">
    <text evidence="6">Component of the lipopolysaccharide transport and assembly complex. Interacts with LptD.</text>
</comment>
<dbReference type="Pfam" id="PF04390">
    <property type="entry name" value="LptE"/>
    <property type="match status" value="1"/>
</dbReference>
<evidence type="ECO:0000256" key="4">
    <source>
        <dbReference type="ARBA" id="ARBA00023237"/>
    </source>
</evidence>
<dbReference type="AlphaFoldDB" id="A0A4R3M5D5"/>
<dbReference type="GO" id="GO:0015920">
    <property type="term" value="P:lipopolysaccharide transport"/>
    <property type="evidence" value="ECO:0007669"/>
    <property type="project" value="TreeGrafter"/>
</dbReference>
<comment type="similarity">
    <text evidence="6">Belongs to the LptE lipoprotein family.</text>
</comment>
<dbReference type="GO" id="GO:0043165">
    <property type="term" value="P:Gram-negative-bacterium-type cell outer membrane assembly"/>
    <property type="evidence" value="ECO:0007669"/>
    <property type="project" value="UniProtKB-UniRule"/>
</dbReference>
<evidence type="ECO:0000256" key="3">
    <source>
        <dbReference type="ARBA" id="ARBA00023139"/>
    </source>
</evidence>
<dbReference type="EMBL" id="SMAJ01000005">
    <property type="protein sequence ID" value="TCT08561.1"/>
    <property type="molecule type" value="Genomic_DNA"/>
</dbReference>
<proteinExistence type="inferred from homology"/>
<feature type="region of interest" description="Disordered" evidence="7">
    <location>
        <begin position="1"/>
        <end position="20"/>
    </location>
</feature>
<sequence>MPRFSLRRPGAVRPMQRGVSGRWHPQGVPLHAGAPLHARLAQQSVRGLACALLCTLLAACGFHLRGTAPLPFDSLYTNIAENSAFGAQMRRAIEASSPNTRIVEDAALAQAKLIQLASNQSLRQLSINAQGLVDEYELNLTFTFEVVDAKGHILMAPTTLTSSRDLPYDPNAVQAKQGEIGTVFKEMQQGLVDRVVRRLSAPDVIEAARRAGTQNIKINPADIPSGHNAAPAAVPWSIPRIEPGAGVY</sequence>
<keyword evidence="1" id="KW-0732">Signal</keyword>
<accession>A0A4R3M5D5</accession>
<protein>
    <recommendedName>
        <fullName evidence="6">LPS-assembly lipoprotein LptE</fullName>
    </recommendedName>
</protein>
<evidence type="ECO:0000256" key="7">
    <source>
        <dbReference type="SAM" id="MobiDB-lite"/>
    </source>
</evidence>
<dbReference type="HAMAP" id="MF_01186">
    <property type="entry name" value="LPS_assembly_LptE"/>
    <property type="match status" value="1"/>
</dbReference>
<evidence type="ECO:0000256" key="1">
    <source>
        <dbReference type="ARBA" id="ARBA00022729"/>
    </source>
</evidence>
<dbReference type="GO" id="GO:0001530">
    <property type="term" value="F:lipopolysaccharide binding"/>
    <property type="evidence" value="ECO:0007669"/>
    <property type="project" value="TreeGrafter"/>
</dbReference>
<comment type="caution">
    <text evidence="8">The sequence shown here is derived from an EMBL/GenBank/DDBJ whole genome shotgun (WGS) entry which is preliminary data.</text>
</comment>
<evidence type="ECO:0000313" key="9">
    <source>
        <dbReference type="Proteomes" id="UP000295525"/>
    </source>
</evidence>
<dbReference type="PANTHER" id="PTHR38098:SF1">
    <property type="entry name" value="LPS-ASSEMBLY LIPOPROTEIN LPTE"/>
    <property type="match status" value="1"/>
</dbReference>
<reference evidence="8 9" key="1">
    <citation type="submission" date="2019-03" db="EMBL/GenBank/DDBJ databases">
        <title>Genomic Encyclopedia of Type Strains, Phase IV (KMG-IV): sequencing the most valuable type-strain genomes for metagenomic binning, comparative biology and taxonomic classification.</title>
        <authorList>
            <person name="Goeker M."/>
        </authorList>
    </citation>
    <scope>NUCLEOTIDE SEQUENCE [LARGE SCALE GENOMIC DNA]</scope>
    <source>
        <strain evidence="8 9">DSM 24591</strain>
    </source>
</reference>
<dbReference type="PANTHER" id="PTHR38098">
    <property type="entry name" value="LPS-ASSEMBLY LIPOPROTEIN LPTE"/>
    <property type="match status" value="1"/>
</dbReference>
<evidence type="ECO:0000256" key="2">
    <source>
        <dbReference type="ARBA" id="ARBA00023136"/>
    </source>
</evidence>
<evidence type="ECO:0000256" key="6">
    <source>
        <dbReference type="HAMAP-Rule" id="MF_01186"/>
    </source>
</evidence>
<dbReference type="Proteomes" id="UP000295525">
    <property type="component" value="Unassembled WGS sequence"/>
</dbReference>
<dbReference type="GO" id="GO:1990351">
    <property type="term" value="C:transporter complex"/>
    <property type="evidence" value="ECO:0007669"/>
    <property type="project" value="TreeGrafter"/>
</dbReference>
<dbReference type="InterPro" id="IPR007485">
    <property type="entry name" value="LPS_assembly_LptE"/>
</dbReference>
<evidence type="ECO:0000256" key="5">
    <source>
        <dbReference type="ARBA" id="ARBA00023288"/>
    </source>
</evidence>
<evidence type="ECO:0000313" key="8">
    <source>
        <dbReference type="EMBL" id="TCT08561.1"/>
    </source>
</evidence>
<gene>
    <name evidence="6" type="primary">lptE</name>
    <name evidence="8" type="ORF">EDC26_105112</name>
</gene>
<keyword evidence="4 6" id="KW-0998">Cell outer membrane</keyword>
<keyword evidence="3" id="KW-0564">Palmitate</keyword>
<name>A0A4R3M5D5_9BURK</name>
<dbReference type="GO" id="GO:0009279">
    <property type="term" value="C:cell outer membrane"/>
    <property type="evidence" value="ECO:0007669"/>
    <property type="project" value="UniProtKB-UniRule"/>
</dbReference>
<keyword evidence="2 6" id="KW-0472">Membrane</keyword>
<dbReference type="Gene3D" id="3.30.160.150">
    <property type="entry name" value="Lipoprotein like domain"/>
    <property type="match status" value="1"/>
</dbReference>
<keyword evidence="9" id="KW-1185">Reference proteome</keyword>
<comment type="function">
    <text evidence="6">Together with LptD, is involved in the assembly of lipopolysaccharide (LPS) at the surface of the outer membrane. Required for the proper assembly of LptD. Binds LPS and may serve as the LPS recognition site at the outer membrane.</text>
</comment>
<organism evidence="8 9">
    <name type="scientific">Paralcaligenes ureilyticus</name>
    <dbReference type="NCBI Taxonomy" id="627131"/>
    <lineage>
        <taxon>Bacteria</taxon>
        <taxon>Pseudomonadati</taxon>
        <taxon>Pseudomonadota</taxon>
        <taxon>Betaproteobacteria</taxon>
        <taxon>Burkholderiales</taxon>
        <taxon>Alcaligenaceae</taxon>
        <taxon>Paralcaligenes</taxon>
    </lineage>
</organism>
<keyword evidence="5 8" id="KW-0449">Lipoprotein</keyword>